<accession>F5Y7N8</accession>
<evidence type="ECO:0000259" key="5">
    <source>
        <dbReference type="PROSITE" id="PS51935"/>
    </source>
</evidence>
<gene>
    <name evidence="6" type="ordered locus">TREAZ_1040</name>
</gene>
<organism evidence="6 7">
    <name type="scientific">Leadbettera azotonutricia (strain ATCC BAA-888 / DSM 13862 / ZAS-9)</name>
    <name type="common">Treponema azotonutricium</name>
    <dbReference type="NCBI Taxonomy" id="545695"/>
    <lineage>
        <taxon>Bacteria</taxon>
        <taxon>Pseudomonadati</taxon>
        <taxon>Spirochaetota</taxon>
        <taxon>Spirochaetia</taxon>
        <taxon>Spirochaetales</taxon>
        <taxon>Breznakiellaceae</taxon>
        <taxon>Leadbettera</taxon>
    </lineage>
</organism>
<dbReference type="KEGG" id="taz:TREAZ_1040"/>
<dbReference type="GO" id="GO:0008234">
    <property type="term" value="F:cysteine-type peptidase activity"/>
    <property type="evidence" value="ECO:0007669"/>
    <property type="project" value="UniProtKB-KW"/>
</dbReference>
<dbReference type="Gene3D" id="3.90.1720.10">
    <property type="entry name" value="endopeptidase domain like (from Nostoc punctiforme)"/>
    <property type="match status" value="1"/>
</dbReference>
<dbReference type="PROSITE" id="PS51935">
    <property type="entry name" value="NLPC_P60"/>
    <property type="match status" value="1"/>
</dbReference>
<dbReference type="RefSeq" id="WP_015710948.1">
    <property type="nucleotide sequence ID" value="NC_015577.1"/>
</dbReference>
<name>F5Y7N8_LEAAZ</name>
<dbReference type="InterPro" id="IPR038765">
    <property type="entry name" value="Papain-like_cys_pep_sf"/>
</dbReference>
<evidence type="ECO:0000256" key="1">
    <source>
        <dbReference type="ARBA" id="ARBA00007074"/>
    </source>
</evidence>
<dbReference type="EMBL" id="CP001841">
    <property type="protein sequence ID" value="AEF83455.1"/>
    <property type="molecule type" value="Genomic_DNA"/>
</dbReference>
<dbReference type="AlphaFoldDB" id="F5Y7N8"/>
<sequence>MGIKWDAIFKNEQRQFEKMSDAEKYIYALLLQYGSPYKWGQENPEGADCSGTVCLALFMATGLLIRTTADDLYKRFFTVKEPKAGSIRAAFFIDGKTGTATHVAGLAGEGIALNAQEPGARVKTIKELSDWFWQRGSSTAVRGLDRQAFERLAEKGNQYGLDEQLSLYF</sequence>
<dbReference type="SUPFAM" id="SSF54001">
    <property type="entry name" value="Cysteine proteinases"/>
    <property type="match status" value="1"/>
</dbReference>
<keyword evidence="7" id="KW-1185">Reference proteome</keyword>
<dbReference type="HOGENOM" id="CLU_1577799_0_0_12"/>
<dbReference type="eggNOG" id="ENOG5032EXD">
    <property type="taxonomic scope" value="Bacteria"/>
</dbReference>
<keyword evidence="2" id="KW-0645">Protease</keyword>
<keyword evidence="3" id="KW-0378">Hydrolase</keyword>
<dbReference type="InterPro" id="IPR000064">
    <property type="entry name" value="NLP_P60_dom"/>
</dbReference>
<dbReference type="GO" id="GO:0006508">
    <property type="term" value="P:proteolysis"/>
    <property type="evidence" value="ECO:0007669"/>
    <property type="project" value="UniProtKB-KW"/>
</dbReference>
<reference evidence="6 7" key="2">
    <citation type="journal article" date="2011" name="ISME J.">
        <title>RNA-seq reveals cooperative metabolic interactions between two termite-gut spirochete species in co-culture.</title>
        <authorList>
            <person name="Rosenthal A.Z."/>
            <person name="Matson E.G."/>
            <person name="Eldar A."/>
            <person name="Leadbetter J.R."/>
        </authorList>
    </citation>
    <scope>NUCLEOTIDE SEQUENCE [LARGE SCALE GENOMIC DNA]</scope>
    <source>
        <strain evidence="7">ATCC BAA-888 / DSM 13862 / ZAS-9</strain>
    </source>
</reference>
<dbReference type="InParanoid" id="F5Y7N8"/>
<evidence type="ECO:0000313" key="6">
    <source>
        <dbReference type="EMBL" id="AEF83455.1"/>
    </source>
</evidence>
<dbReference type="OrthoDB" id="359492at2"/>
<dbReference type="Proteomes" id="UP000009222">
    <property type="component" value="Chromosome"/>
</dbReference>
<dbReference type="Pfam" id="PF00877">
    <property type="entry name" value="NLPC_P60"/>
    <property type="match status" value="1"/>
</dbReference>
<proteinExistence type="inferred from homology"/>
<protein>
    <submittedName>
        <fullName evidence="6">Putative chitinase 3</fullName>
    </submittedName>
</protein>
<dbReference type="STRING" id="545695.TREAZ_1040"/>
<evidence type="ECO:0000313" key="7">
    <source>
        <dbReference type="Proteomes" id="UP000009222"/>
    </source>
</evidence>
<reference evidence="7" key="1">
    <citation type="submission" date="2009-12" db="EMBL/GenBank/DDBJ databases">
        <title>Complete sequence of Treponema azotonutricium strain ZAS-9.</title>
        <authorList>
            <person name="Tetu S.G."/>
            <person name="Matson E."/>
            <person name="Ren Q."/>
            <person name="Seshadri R."/>
            <person name="Elbourne L."/>
            <person name="Hassan K.A."/>
            <person name="Durkin A."/>
            <person name="Radune D."/>
            <person name="Mohamoud Y."/>
            <person name="Shay R."/>
            <person name="Jin S."/>
            <person name="Zhang X."/>
            <person name="Lucey K."/>
            <person name="Ballor N.R."/>
            <person name="Ottesen E."/>
            <person name="Rosenthal R."/>
            <person name="Allen A."/>
            <person name="Leadbetter J.R."/>
            <person name="Paulsen I.T."/>
        </authorList>
    </citation>
    <scope>NUCLEOTIDE SEQUENCE [LARGE SCALE GENOMIC DNA]</scope>
    <source>
        <strain evidence="7">ATCC BAA-888 / DSM 13862 / ZAS-9</strain>
    </source>
</reference>
<evidence type="ECO:0000256" key="4">
    <source>
        <dbReference type="ARBA" id="ARBA00022807"/>
    </source>
</evidence>
<keyword evidence="4" id="KW-0788">Thiol protease</keyword>
<feature type="domain" description="NlpC/P60" evidence="5">
    <location>
        <begin position="19"/>
        <end position="144"/>
    </location>
</feature>
<evidence type="ECO:0000256" key="3">
    <source>
        <dbReference type="ARBA" id="ARBA00022801"/>
    </source>
</evidence>
<evidence type="ECO:0000256" key="2">
    <source>
        <dbReference type="ARBA" id="ARBA00022670"/>
    </source>
</evidence>
<comment type="similarity">
    <text evidence="1">Belongs to the peptidase C40 family.</text>
</comment>